<organism evidence="2 3">
    <name type="scientific">Sinocyclocheilus anshuiensis</name>
    <dbReference type="NCBI Taxonomy" id="1608454"/>
    <lineage>
        <taxon>Eukaryota</taxon>
        <taxon>Metazoa</taxon>
        <taxon>Chordata</taxon>
        <taxon>Craniata</taxon>
        <taxon>Vertebrata</taxon>
        <taxon>Euteleostomi</taxon>
        <taxon>Actinopterygii</taxon>
        <taxon>Neopterygii</taxon>
        <taxon>Teleostei</taxon>
        <taxon>Ostariophysi</taxon>
        <taxon>Cypriniformes</taxon>
        <taxon>Cyprinidae</taxon>
        <taxon>Cyprininae</taxon>
        <taxon>Sinocyclocheilus</taxon>
    </lineage>
</organism>
<reference evidence="2" key="2">
    <citation type="submission" date="2025-09" db="UniProtKB">
        <authorList>
            <consortium name="Ensembl"/>
        </authorList>
    </citation>
    <scope>IDENTIFICATION</scope>
</reference>
<proteinExistence type="inferred from homology"/>
<protein>
    <submittedName>
        <fullName evidence="2">Si:dkey-83m22.7</fullName>
    </submittedName>
</protein>
<dbReference type="Ensembl" id="ENSSANT00000106900.1">
    <property type="protein sequence ID" value="ENSSANP00000100699.1"/>
    <property type="gene ID" value="ENSSANG00000049503.1"/>
</dbReference>
<sequence length="220" mass="26105">MLYEKNRYYDSYQPVLPCVNKYLQYRWDKNCYEMHRNKVKSAKPTINTTPPKTYNHLLVKLKKRQLEEERISRINRENHMLLDKMSHIMQTGGGVDCRNDYVKKSLGSEKRQLELLRISKENQCLLQRLSTCRPRYSVQVWHEQWLRNLQLMETIGRYPRLYTAQLREVKCAHFEGQASEVHEGLSEVHEEHTAFAGFPNCNTRGSRLALCRIATVQEES</sequence>
<evidence type="ECO:0000256" key="1">
    <source>
        <dbReference type="ARBA" id="ARBA00008315"/>
    </source>
</evidence>
<reference evidence="2" key="1">
    <citation type="submission" date="2025-08" db="UniProtKB">
        <authorList>
            <consortium name="Ensembl"/>
        </authorList>
    </citation>
    <scope>IDENTIFICATION</scope>
</reference>
<evidence type="ECO:0000313" key="3">
    <source>
        <dbReference type="Proteomes" id="UP000472260"/>
    </source>
</evidence>
<dbReference type="PANTHER" id="PTHR33768">
    <property type="entry name" value="MIP11318P"/>
    <property type="match status" value="1"/>
</dbReference>
<dbReference type="Pfam" id="PF13879">
    <property type="entry name" value="Hmw_CFAP97"/>
    <property type="match status" value="1"/>
</dbReference>
<dbReference type="InterPro" id="IPR029488">
    <property type="entry name" value="Hmw/CFAP97"/>
</dbReference>
<keyword evidence="3" id="KW-1185">Reference proteome</keyword>
<evidence type="ECO:0000313" key="2">
    <source>
        <dbReference type="Ensembl" id="ENSSANP00000100699.1"/>
    </source>
</evidence>
<dbReference type="AlphaFoldDB" id="A0A671SWP2"/>
<name>A0A671SWP2_9TELE</name>
<dbReference type="InterPro" id="IPR038792">
    <property type="entry name" value="CFAP97D1/2"/>
</dbReference>
<dbReference type="PANTHER" id="PTHR33768:SF7">
    <property type="entry name" value="CFAP97 DOMAIN CONTAINING 2"/>
    <property type="match status" value="1"/>
</dbReference>
<accession>A0A671SWP2</accession>
<comment type="similarity">
    <text evidence="1">Belongs to the CFAP97 family.</text>
</comment>
<dbReference type="Proteomes" id="UP000472260">
    <property type="component" value="Unassembled WGS sequence"/>
</dbReference>